<keyword evidence="6 7" id="KW-0057">Aromatic amino acid biosynthesis</keyword>
<accession>A0A1X9ST18</accession>
<evidence type="ECO:0000256" key="3">
    <source>
        <dbReference type="ARBA" id="ARBA00022741"/>
    </source>
</evidence>
<dbReference type="GO" id="GO:0009423">
    <property type="term" value="P:chorismate biosynthetic process"/>
    <property type="evidence" value="ECO:0007669"/>
    <property type="project" value="UniProtKB-UniRule"/>
</dbReference>
<dbReference type="InterPro" id="IPR027417">
    <property type="entry name" value="P-loop_NTPase"/>
</dbReference>
<dbReference type="HAMAP" id="MF_00109">
    <property type="entry name" value="Shikimate_kinase"/>
    <property type="match status" value="1"/>
</dbReference>
<dbReference type="Proteomes" id="UP000194309">
    <property type="component" value="Chromosome"/>
</dbReference>
<comment type="subunit">
    <text evidence="7">Monomer.</text>
</comment>
<dbReference type="GO" id="GO:0000287">
    <property type="term" value="F:magnesium ion binding"/>
    <property type="evidence" value="ECO:0007669"/>
    <property type="project" value="UniProtKB-UniRule"/>
</dbReference>
<keyword evidence="9" id="KW-1185">Reference proteome</keyword>
<keyword evidence="4 7" id="KW-0418">Kinase</keyword>
<keyword evidence="7" id="KW-0460">Magnesium</keyword>
<dbReference type="Pfam" id="PF01202">
    <property type="entry name" value="SKI"/>
    <property type="match status" value="1"/>
</dbReference>
<dbReference type="PANTHER" id="PTHR21087">
    <property type="entry name" value="SHIKIMATE KINASE"/>
    <property type="match status" value="1"/>
</dbReference>
<keyword evidence="1 7" id="KW-0028">Amino-acid biosynthesis</keyword>
<dbReference type="GO" id="GO:0008652">
    <property type="term" value="P:amino acid biosynthetic process"/>
    <property type="evidence" value="ECO:0007669"/>
    <property type="project" value="UniProtKB-KW"/>
</dbReference>
<keyword evidence="7" id="KW-0479">Metal-binding</keyword>
<keyword evidence="2 7" id="KW-0808">Transferase</keyword>
<comment type="pathway">
    <text evidence="7">Metabolic intermediate biosynthesis; chorismate biosynthesis; chorismate from D-erythrose 4-phosphate and phosphoenolpyruvate: step 5/7.</text>
</comment>
<name>A0A1X9ST18_9BACT</name>
<keyword evidence="3 7" id="KW-0547">Nucleotide-binding</keyword>
<dbReference type="GO" id="GO:0005829">
    <property type="term" value="C:cytosol"/>
    <property type="evidence" value="ECO:0007669"/>
    <property type="project" value="TreeGrafter"/>
</dbReference>
<dbReference type="KEGG" id="cdev:CIGN_1125"/>
<evidence type="ECO:0000313" key="9">
    <source>
        <dbReference type="Proteomes" id="UP000194309"/>
    </source>
</evidence>
<evidence type="ECO:0000256" key="6">
    <source>
        <dbReference type="ARBA" id="ARBA00023141"/>
    </source>
</evidence>
<comment type="function">
    <text evidence="7">Catalyzes the specific phosphorylation of the 3-hydroxyl group of shikimic acid using ATP as a cosubstrate.</text>
</comment>
<feature type="binding site" evidence="7">
    <location>
        <position position="141"/>
    </location>
    <ligand>
        <name>substrate</name>
    </ligand>
</feature>
<protein>
    <recommendedName>
        <fullName evidence="7">Shikimate kinase</fullName>
        <shortName evidence="7">SK</shortName>
        <ecNumber evidence="7">2.7.1.71</ecNumber>
    </recommendedName>
</protein>
<evidence type="ECO:0000256" key="5">
    <source>
        <dbReference type="ARBA" id="ARBA00022840"/>
    </source>
</evidence>
<dbReference type="EC" id="2.7.1.71" evidence="7"/>
<comment type="caution">
    <text evidence="7">Lacks conserved residue(s) required for the propagation of feature annotation.</text>
</comment>
<feature type="binding site" evidence="7">
    <location>
        <position position="61"/>
    </location>
    <ligand>
        <name>substrate</name>
    </ligand>
</feature>
<dbReference type="Gene3D" id="3.40.50.300">
    <property type="entry name" value="P-loop containing nucleotide triphosphate hydrolases"/>
    <property type="match status" value="1"/>
</dbReference>
<feature type="binding site" evidence="7">
    <location>
        <position position="84"/>
    </location>
    <ligand>
        <name>substrate</name>
    </ligand>
</feature>
<evidence type="ECO:0000256" key="1">
    <source>
        <dbReference type="ARBA" id="ARBA00022605"/>
    </source>
</evidence>
<keyword evidence="5 7" id="KW-0067">ATP-binding</keyword>
<dbReference type="EMBL" id="CP018788">
    <property type="protein sequence ID" value="ARQ99393.1"/>
    <property type="molecule type" value="Genomic_DNA"/>
</dbReference>
<dbReference type="GO" id="GO:0009073">
    <property type="term" value="P:aromatic amino acid family biosynthetic process"/>
    <property type="evidence" value="ECO:0007669"/>
    <property type="project" value="UniProtKB-KW"/>
</dbReference>
<evidence type="ECO:0000256" key="7">
    <source>
        <dbReference type="HAMAP-Rule" id="MF_00109"/>
    </source>
</evidence>
<evidence type="ECO:0000256" key="4">
    <source>
        <dbReference type="ARBA" id="ARBA00022777"/>
    </source>
</evidence>
<dbReference type="InterPro" id="IPR000623">
    <property type="entry name" value="Shikimate_kinase/TSH1"/>
</dbReference>
<evidence type="ECO:0000313" key="8">
    <source>
        <dbReference type="EMBL" id="ARQ99393.1"/>
    </source>
</evidence>
<dbReference type="SUPFAM" id="SSF52540">
    <property type="entry name" value="P-loop containing nucleoside triphosphate hydrolases"/>
    <property type="match status" value="1"/>
</dbReference>
<gene>
    <name evidence="7 8" type="primary">aroK</name>
    <name evidence="8" type="ORF">CIGN_1125</name>
</gene>
<dbReference type="PANTHER" id="PTHR21087:SF16">
    <property type="entry name" value="SHIKIMATE KINASE 1, CHLOROPLASTIC"/>
    <property type="match status" value="1"/>
</dbReference>
<evidence type="ECO:0000256" key="2">
    <source>
        <dbReference type="ARBA" id="ARBA00022679"/>
    </source>
</evidence>
<reference evidence="8 9" key="1">
    <citation type="journal article" date="2017" name="Genome Biol. Evol.">
        <title>Comparative Genomic Analysis Identifies a Campylobacter Clade Deficient in Selenium Metabolism.</title>
        <authorList>
            <person name="Miller W.G."/>
            <person name="Yee E."/>
            <person name="Lopes B.S."/>
            <person name="Chapman M.H."/>
            <person name="Huynh S."/>
            <person name="Bono J.L."/>
            <person name="Parker C.T."/>
            <person name="Strachan N.J.C."/>
            <person name="Forbes K.J."/>
        </authorList>
    </citation>
    <scope>NUCLEOTIDE SEQUENCE [LARGE SCALE GENOMIC DNA]</scope>
    <source>
        <strain evidence="8 9">NCTC 13003</strain>
    </source>
</reference>
<feature type="binding site" evidence="7">
    <location>
        <begin position="15"/>
        <end position="20"/>
    </location>
    <ligand>
        <name>ATP</name>
        <dbReference type="ChEBI" id="CHEBI:30616"/>
    </ligand>
</feature>
<dbReference type="CDD" id="cd00464">
    <property type="entry name" value="SK"/>
    <property type="match status" value="1"/>
</dbReference>
<proteinExistence type="inferred from homology"/>
<comment type="cofactor">
    <cofactor evidence="7">
        <name>Mg(2+)</name>
        <dbReference type="ChEBI" id="CHEBI:18420"/>
    </cofactor>
    <text evidence="7">Binds 1 Mg(2+) ion per subunit.</text>
</comment>
<organism evidence="8 9">
    <name type="scientific">Campylobacter devanensis</name>
    <dbReference type="NCBI Taxonomy" id="3161138"/>
    <lineage>
        <taxon>Bacteria</taxon>
        <taxon>Pseudomonadati</taxon>
        <taxon>Campylobacterota</taxon>
        <taxon>Epsilonproteobacteria</taxon>
        <taxon>Campylobacterales</taxon>
        <taxon>Campylobacteraceae</taxon>
        <taxon>Campylobacter</taxon>
    </lineage>
</organism>
<dbReference type="GO" id="GO:0005524">
    <property type="term" value="F:ATP binding"/>
    <property type="evidence" value="ECO:0007669"/>
    <property type="project" value="UniProtKB-UniRule"/>
</dbReference>
<dbReference type="GO" id="GO:0004765">
    <property type="term" value="F:shikimate kinase activity"/>
    <property type="evidence" value="ECO:0007669"/>
    <property type="project" value="UniProtKB-UniRule"/>
</dbReference>
<dbReference type="UniPathway" id="UPA00053">
    <property type="reaction ID" value="UER00088"/>
</dbReference>
<comment type="subcellular location">
    <subcellularLocation>
        <location evidence="7">Cytoplasm</location>
    </subcellularLocation>
</comment>
<feature type="binding site" evidence="7">
    <location>
        <position position="37"/>
    </location>
    <ligand>
        <name>substrate</name>
    </ligand>
</feature>
<dbReference type="AlphaFoldDB" id="A0A1X9ST18"/>
<dbReference type="InterPro" id="IPR031322">
    <property type="entry name" value="Shikimate/glucono_kinase"/>
</dbReference>
<comment type="catalytic activity">
    <reaction evidence="7">
        <text>shikimate + ATP = 3-phosphoshikimate + ADP + H(+)</text>
        <dbReference type="Rhea" id="RHEA:13121"/>
        <dbReference type="ChEBI" id="CHEBI:15378"/>
        <dbReference type="ChEBI" id="CHEBI:30616"/>
        <dbReference type="ChEBI" id="CHEBI:36208"/>
        <dbReference type="ChEBI" id="CHEBI:145989"/>
        <dbReference type="ChEBI" id="CHEBI:456216"/>
        <dbReference type="EC" id="2.7.1.71"/>
    </reaction>
</comment>
<sequence>MRQTYKNIILIGFMGVGKGSVARVLARKMGVFAIDGDDLIESFANKKIKKIFEEDGEAEFRKIEKNLAKFLEKSVNGVVISTGGGFYKVKNLNKIGTVIYLKSNFDKIIERIKAAPNADKKLAKRPLLSDLNRAKALHKERDEAYAKKADLIINVEDKTPQQVAAKIVKLLNRKHLKG</sequence>
<feature type="binding site" evidence="7">
    <location>
        <position position="125"/>
    </location>
    <ligand>
        <name>ATP</name>
        <dbReference type="ChEBI" id="CHEBI:30616"/>
    </ligand>
</feature>
<comment type="similarity">
    <text evidence="7">Belongs to the shikimate kinase family.</text>
</comment>
<dbReference type="PRINTS" id="PR01100">
    <property type="entry name" value="SHIKIMTKNASE"/>
</dbReference>
<dbReference type="STRING" id="1660064.CIGN_1125"/>
<keyword evidence="7" id="KW-0963">Cytoplasm</keyword>
<accession>A0A381DA16</accession>